<organism evidence="2 3">
    <name type="scientific">Pseudarthrobacter niigatensis</name>
    <dbReference type="NCBI Taxonomy" id="369935"/>
    <lineage>
        <taxon>Bacteria</taxon>
        <taxon>Bacillati</taxon>
        <taxon>Actinomycetota</taxon>
        <taxon>Actinomycetes</taxon>
        <taxon>Micrococcales</taxon>
        <taxon>Micrococcaceae</taxon>
        <taxon>Pseudarthrobacter</taxon>
    </lineage>
</organism>
<sequence>MNLRRVVLTRTPSRRIPGSRYFRCPPTEANPTPLTCGLGGNVSSHRRPPPGGRAPPLQPTPTDDGCAVQPDSLRPTSKGASPQDEPLISQSRLTVSRLGSAARCDVVERSGPRPAVSLWW</sequence>
<dbReference type="AlphaFoldDB" id="A0AAJ1WIZ1"/>
<reference evidence="2 3" key="1">
    <citation type="submission" date="2023-07" db="EMBL/GenBank/DDBJ databases">
        <title>Sorghum-associated microbial communities from plants grown in Nebraska, USA.</title>
        <authorList>
            <person name="Schachtman D."/>
        </authorList>
    </citation>
    <scope>NUCLEOTIDE SEQUENCE [LARGE SCALE GENOMIC DNA]</scope>
    <source>
        <strain evidence="2 3">DS1001</strain>
    </source>
</reference>
<protein>
    <submittedName>
        <fullName evidence="2">Uncharacterized protein</fullName>
    </submittedName>
</protein>
<dbReference type="EMBL" id="JAUSTB010000027">
    <property type="protein sequence ID" value="MDQ0148078.1"/>
    <property type="molecule type" value="Genomic_DNA"/>
</dbReference>
<dbReference type="Proteomes" id="UP001239267">
    <property type="component" value="Unassembled WGS sequence"/>
</dbReference>
<evidence type="ECO:0000313" key="2">
    <source>
        <dbReference type="EMBL" id="MDQ0148078.1"/>
    </source>
</evidence>
<keyword evidence="3" id="KW-1185">Reference proteome</keyword>
<name>A0AAJ1WIZ1_9MICC</name>
<evidence type="ECO:0000256" key="1">
    <source>
        <dbReference type="SAM" id="MobiDB-lite"/>
    </source>
</evidence>
<evidence type="ECO:0000313" key="3">
    <source>
        <dbReference type="Proteomes" id="UP001239267"/>
    </source>
</evidence>
<feature type="compositionally biased region" description="Pro residues" evidence="1">
    <location>
        <begin position="49"/>
        <end position="59"/>
    </location>
</feature>
<feature type="region of interest" description="Disordered" evidence="1">
    <location>
        <begin position="1"/>
        <end position="93"/>
    </location>
</feature>
<accession>A0AAJ1WIZ1</accession>
<gene>
    <name evidence="2" type="ORF">J2T23_004007</name>
</gene>
<comment type="caution">
    <text evidence="2">The sequence shown here is derived from an EMBL/GenBank/DDBJ whole genome shotgun (WGS) entry which is preliminary data.</text>
</comment>
<proteinExistence type="predicted"/>